<dbReference type="Gene3D" id="3.90.550.10">
    <property type="entry name" value="Spore Coat Polysaccharide Biosynthesis Protein SpsA, Chain A"/>
    <property type="match status" value="1"/>
</dbReference>
<keyword evidence="3 12" id="KW-0328">Glycosyltransferase</keyword>
<evidence type="ECO:0000256" key="4">
    <source>
        <dbReference type="ARBA" id="ARBA00022679"/>
    </source>
</evidence>
<comment type="pathway">
    <text evidence="8">Carotenoid biosynthesis; staphyloxanthin biosynthesis; staphyloxanthin from farnesyl diphosphate: step 4/5.</text>
</comment>
<dbReference type="GO" id="GO:0016757">
    <property type="term" value="F:glycosyltransferase activity"/>
    <property type="evidence" value="ECO:0007669"/>
    <property type="project" value="UniProtKB-KW"/>
</dbReference>
<name>A0ABY6ZHU3_9BACL</name>
<keyword evidence="13" id="KW-1185">Reference proteome</keyword>
<evidence type="ECO:0000256" key="8">
    <source>
        <dbReference type="ARBA" id="ARBA00037904"/>
    </source>
</evidence>
<dbReference type="Pfam" id="PF00535">
    <property type="entry name" value="Glycos_transf_2"/>
    <property type="match status" value="1"/>
</dbReference>
<dbReference type="SUPFAM" id="SSF53448">
    <property type="entry name" value="Nucleotide-diphospho-sugar transferases"/>
    <property type="match status" value="1"/>
</dbReference>
<proteinExistence type="inferred from homology"/>
<keyword evidence="5" id="KW-0125">Carotenoid biosynthesis</keyword>
<evidence type="ECO:0000259" key="11">
    <source>
        <dbReference type="Pfam" id="PF00535"/>
    </source>
</evidence>
<comment type="similarity">
    <text evidence="9">Belongs to the glycosyltransferase 2 family. CrtQ subfamily.</text>
</comment>
<evidence type="ECO:0000256" key="7">
    <source>
        <dbReference type="ARBA" id="ARBA00037281"/>
    </source>
</evidence>
<evidence type="ECO:0000256" key="10">
    <source>
        <dbReference type="ARBA" id="ARBA00040345"/>
    </source>
</evidence>
<evidence type="ECO:0000313" key="12">
    <source>
        <dbReference type="EMBL" id="WAH42417.1"/>
    </source>
</evidence>
<evidence type="ECO:0000256" key="2">
    <source>
        <dbReference type="ARBA" id="ARBA00022475"/>
    </source>
</evidence>
<organism evidence="12 13">
    <name type="scientific">Alicyclobacillus fastidiosus</name>
    <dbReference type="NCBI Taxonomy" id="392011"/>
    <lineage>
        <taxon>Bacteria</taxon>
        <taxon>Bacillati</taxon>
        <taxon>Bacillota</taxon>
        <taxon>Bacilli</taxon>
        <taxon>Bacillales</taxon>
        <taxon>Alicyclobacillaceae</taxon>
        <taxon>Alicyclobacillus</taxon>
    </lineage>
</organism>
<evidence type="ECO:0000256" key="6">
    <source>
        <dbReference type="ARBA" id="ARBA00023136"/>
    </source>
</evidence>
<dbReference type="RefSeq" id="WP_268006299.1">
    <property type="nucleotide sequence ID" value="NZ_BSUT01000001.1"/>
</dbReference>
<comment type="subcellular location">
    <subcellularLocation>
        <location evidence="1">Cell membrane</location>
    </subcellularLocation>
</comment>
<evidence type="ECO:0000256" key="5">
    <source>
        <dbReference type="ARBA" id="ARBA00022746"/>
    </source>
</evidence>
<dbReference type="PANTHER" id="PTHR43646:SF2">
    <property type="entry name" value="GLYCOSYLTRANSFERASE 2-LIKE DOMAIN-CONTAINING PROTEIN"/>
    <property type="match status" value="1"/>
</dbReference>
<comment type="function">
    <text evidence="7">Catalyzes the glycosylation of 4,4'-diaponeurosporenoate, i.e. the esterification of glucose at the C1'' position with the carboxyl group of 4,4'-diaponeurosporenic acid, to form glycosyl-4,4'-diaponeurosporenoate. This is a step in the biosynthesis of staphyloxanthin, an orange pigment present in most staphylococci strains.</text>
</comment>
<sequence>MPSISLIVPVLHEANTIEATLTHLKTSFAKCEIIVVDGGSSDNTVELAKQYARVVVSERGRANQMNAGASVSSGEILWFIHADSYVDEAALTYIQEELRNGEVVGGGLTLRFAEDSWSLRLIAKLSNVRARYLHWIFGAVNVCSSS</sequence>
<dbReference type="PANTHER" id="PTHR43646">
    <property type="entry name" value="GLYCOSYLTRANSFERASE"/>
    <property type="match status" value="1"/>
</dbReference>
<evidence type="ECO:0000256" key="3">
    <source>
        <dbReference type="ARBA" id="ARBA00022676"/>
    </source>
</evidence>
<feature type="domain" description="Glycosyltransferase 2-like" evidence="11">
    <location>
        <begin position="5"/>
        <end position="117"/>
    </location>
</feature>
<keyword evidence="6" id="KW-0472">Membrane</keyword>
<dbReference type="InterPro" id="IPR029044">
    <property type="entry name" value="Nucleotide-diphossugar_trans"/>
</dbReference>
<keyword evidence="4 12" id="KW-0808">Transferase</keyword>
<evidence type="ECO:0000256" key="1">
    <source>
        <dbReference type="ARBA" id="ARBA00004236"/>
    </source>
</evidence>
<dbReference type="EMBL" id="CP104067">
    <property type="protein sequence ID" value="WAH42417.1"/>
    <property type="molecule type" value="Genomic_DNA"/>
</dbReference>
<protein>
    <recommendedName>
        <fullName evidence="10">4,4'-diaponeurosporenoate glycosyltransferase</fullName>
    </recommendedName>
</protein>
<keyword evidence="2" id="KW-1003">Cell membrane</keyword>
<gene>
    <name evidence="12" type="ORF">NZD89_02620</name>
</gene>
<reference evidence="12" key="1">
    <citation type="submission" date="2022-08" db="EMBL/GenBank/DDBJ databases">
        <title>Alicyclobacillus fastidiosus DSM 17978, complete genome.</title>
        <authorList>
            <person name="Wang Q."/>
            <person name="Cai R."/>
            <person name="Wang Z."/>
        </authorList>
    </citation>
    <scope>NUCLEOTIDE SEQUENCE</scope>
    <source>
        <strain evidence="12">DSM 17978</strain>
    </source>
</reference>
<evidence type="ECO:0000313" key="13">
    <source>
        <dbReference type="Proteomes" id="UP001164761"/>
    </source>
</evidence>
<evidence type="ECO:0000256" key="9">
    <source>
        <dbReference type="ARBA" id="ARBA00038120"/>
    </source>
</evidence>
<accession>A0ABY6ZHU3</accession>
<dbReference type="Proteomes" id="UP001164761">
    <property type="component" value="Chromosome"/>
</dbReference>
<dbReference type="InterPro" id="IPR001173">
    <property type="entry name" value="Glyco_trans_2-like"/>
</dbReference>